<dbReference type="SUPFAM" id="SSF51445">
    <property type="entry name" value="(Trans)glycosidases"/>
    <property type="match status" value="1"/>
</dbReference>
<keyword evidence="2 5" id="KW-0378">Hydrolase</keyword>
<proteinExistence type="inferred from homology"/>
<dbReference type="InterPro" id="IPR052990">
    <property type="entry name" value="Sulfoquinovosidase_GH31"/>
</dbReference>
<sequence>MKLPKTPLQTFSCYYLNASSSTAASLTAIQSPNVGSHEKPHSCDPVPYMPCTCGTLHTDKGKKALPSLEANTLSWQRGPCIGNFGKGEENSGDHMVSKKHHKHINNPFPSAPKSLPLIHGTLSYNSHLLNHQSFRIGSDFKLLWSSNNGGYISIFHQAQPERSLWSTIPGKAFISAAAAQTKVEESRGSFVVEDGDVSFICNHQFIEEIKTLWEPDMESKGKYLDLLMAENDNAQPLKGTNFPILQIGGWISNNKTKGFASKNLCSWARKTNLRRAGRSSIAVRYVMLLYQKSCHRIEFQVKFIELKQQTSLTSSHKFPEGLQSQRSKQVCLRRRHAACLSSPRDYLALLSENESEEESINVFKEVNRVFITYSSARDEKFYGFGEQFSHMEFKGRRVPILVQEQGIGRGDQPITFAANLVSYRSGGDWSTTYAPSPFYMTTKMRCLYLEGYDYSIFDLTEDDRVQIQIHGNSVRGSILNGTSPTELIEQYTEIIGRPPLLPNWIISGAIIGMQGGTEAVRRVWDQLKDHDISVSAFWLQDWVGQRKTIIGSQLWWNWEVDTTHYAGWRELVDDLKTNNIRVMAYCNPCLVQTHEKPNKNKDLFQEAEKLGILVKDMTGSTYMIPNTAFDVGMLDLTHPETSCWFKRILHEMVDSGVRGWMADFGEGLPLDACLFSGEDQITAHNRYPELWARVNREFVDEWKSECRGKEREDPEESLVFFMRAGFRESPKWAMLFWEGDQMVSWQQNDGIKSSVTGLLSSGLSGFAFNHCDIGGYCAVNLPMINYQRSEELLMRWMELNAFNTVFRTHEGNKPTSNCQFYSNRRTLIQFARCAKLYMAWKFYRVQLVKEASQKGLPIARHLFLHYPDDEHVRNLTYEQFLIGTEILVAPVLDKGKKQVKAYLPLRWGCSWQHIWTGKIFGQFTGDLGNYQQGIEALVDAPIGYPAIFVKLESPVGIQFMNNLQYLKIL</sequence>
<dbReference type="SUPFAM" id="SSF74650">
    <property type="entry name" value="Galactose mutarotase-like"/>
    <property type="match status" value="1"/>
</dbReference>
<dbReference type="EMBL" id="KZ452967">
    <property type="protein sequence ID" value="PKA48152.1"/>
    <property type="molecule type" value="Genomic_DNA"/>
</dbReference>
<dbReference type="CDD" id="cd06594">
    <property type="entry name" value="GH31_glucosidase_YihQ"/>
    <property type="match status" value="1"/>
</dbReference>
<comment type="similarity">
    <text evidence="1 2">Belongs to the glycosyl hydrolase 31 family.</text>
</comment>
<evidence type="ECO:0000313" key="5">
    <source>
        <dbReference type="EMBL" id="PKA48152.1"/>
    </source>
</evidence>
<accession>A0A2H9ZY09</accession>
<keyword evidence="6" id="KW-1185">Reference proteome</keyword>
<feature type="domain" description="Glycoside hydrolase family 31 TIM barrel" evidence="3">
    <location>
        <begin position="498"/>
        <end position="821"/>
    </location>
</feature>
<dbReference type="Pfam" id="PF01055">
    <property type="entry name" value="Glyco_hydro_31_2nd"/>
    <property type="match status" value="1"/>
</dbReference>
<name>A0A2H9ZY09_9ASPA</name>
<dbReference type="GO" id="GO:0030246">
    <property type="term" value="F:carbohydrate binding"/>
    <property type="evidence" value="ECO:0007669"/>
    <property type="project" value="InterPro"/>
</dbReference>
<evidence type="ECO:0000256" key="2">
    <source>
        <dbReference type="RuleBase" id="RU361185"/>
    </source>
</evidence>
<reference evidence="5 6" key="1">
    <citation type="journal article" date="2017" name="Nature">
        <title>The Apostasia genome and the evolution of orchids.</title>
        <authorList>
            <person name="Zhang G.Q."/>
            <person name="Liu K.W."/>
            <person name="Li Z."/>
            <person name="Lohaus R."/>
            <person name="Hsiao Y.Y."/>
            <person name="Niu S.C."/>
            <person name="Wang J.Y."/>
            <person name="Lin Y.C."/>
            <person name="Xu Q."/>
            <person name="Chen L.J."/>
            <person name="Yoshida K."/>
            <person name="Fujiwara S."/>
            <person name="Wang Z.W."/>
            <person name="Zhang Y.Q."/>
            <person name="Mitsuda N."/>
            <person name="Wang M."/>
            <person name="Liu G.H."/>
            <person name="Pecoraro L."/>
            <person name="Huang H.X."/>
            <person name="Xiao X.J."/>
            <person name="Lin M."/>
            <person name="Wu X.Y."/>
            <person name="Wu W.L."/>
            <person name="Chen Y.Y."/>
            <person name="Chang S.B."/>
            <person name="Sakamoto S."/>
            <person name="Ohme-Takagi M."/>
            <person name="Yagi M."/>
            <person name="Zeng S.J."/>
            <person name="Shen C.Y."/>
            <person name="Yeh C.M."/>
            <person name="Luo Y.B."/>
            <person name="Tsai W.C."/>
            <person name="Van de Peer Y."/>
            <person name="Liu Z.J."/>
        </authorList>
    </citation>
    <scope>NUCLEOTIDE SEQUENCE [LARGE SCALE GENOMIC DNA]</scope>
    <source>
        <strain evidence="6">cv. Shenzhen</strain>
        <tissue evidence="5">Stem</tissue>
    </source>
</reference>
<dbReference type="EC" id="3.2.1.20" evidence="5"/>
<dbReference type="InterPro" id="IPR044112">
    <property type="entry name" value="YihQ_TIM-like"/>
</dbReference>
<protein>
    <submittedName>
        <fullName evidence="5">Alpha-xylosidase 2</fullName>
        <ecNumber evidence="5">3.2.1.20</ecNumber>
    </submittedName>
</protein>
<dbReference type="CDD" id="cd14752">
    <property type="entry name" value="GH31_N"/>
    <property type="match status" value="1"/>
</dbReference>
<dbReference type="OrthoDB" id="10070917at2759"/>
<dbReference type="SUPFAM" id="SSF51011">
    <property type="entry name" value="Glycosyl hydrolase domain"/>
    <property type="match status" value="1"/>
</dbReference>
<evidence type="ECO:0000259" key="3">
    <source>
        <dbReference type="Pfam" id="PF01055"/>
    </source>
</evidence>
<dbReference type="GO" id="GO:0004558">
    <property type="term" value="F:alpha-1,4-glucosidase activity"/>
    <property type="evidence" value="ECO:0007669"/>
    <property type="project" value="UniProtKB-EC"/>
</dbReference>
<evidence type="ECO:0000313" key="6">
    <source>
        <dbReference type="Proteomes" id="UP000236161"/>
    </source>
</evidence>
<dbReference type="InterPro" id="IPR048395">
    <property type="entry name" value="Glyco_hydro_31_C"/>
</dbReference>
<gene>
    <name evidence="5" type="primary">XYL2</name>
    <name evidence="5" type="ORF">AXF42_Ash021086</name>
</gene>
<dbReference type="InterPro" id="IPR011013">
    <property type="entry name" value="Gal_mutarotase_sf_dom"/>
</dbReference>
<dbReference type="Proteomes" id="UP000236161">
    <property type="component" value="Unassembled WGS sequence"/>
</dbReference>
<organism evidence="5 6">
    <name type="scientific">Apostasia shenzhenica</name>
    <dbReference type="NCBI Taxonomy" id="1088818"/>
    <lineage>
        <taxon>Eukaryota</taxon>
        <taxon>Viridiplantae</taxon>
        <taxon>Streptophyta</taxon>
        <taxon>Embryophyta</taxon>
        <taxon>Tracheophyta</taxon>
        <taxon>Spermatophyta</taxon>
        <taxon>Magnoliopsida</taxon>
        <taxon>Liliopsida</taxon>
        <taxon>Asparagales</taxon>
        <taxon>Orchidaceae</taxon>
        <taxon>Apostasioideae</taxon>
        <taxon>Apostasia</taxon>
    </lineage>
</organism>
<feature type="domain" description="Glycosyl hydrolase family 31 C-terminal" evidence="4">
    <location>
        <begin position="855"/>
        <end position="922"/>
    </location>
</feature>
<dbReference type="NCBIfam" id="NF007746">
    <property type="entry name" value="PRK10426.1"/>
    <property type="match status" value="1"/>
</dbReference>
<dbReference type="Gene3D" id="2.60.40.1760">
    <property type="entry name" value="glycosyl hydrolase (family 31)"/>
    <property type="match status" value="1"/>
</dbReference>
<dbReference type="Pfam" id="PF21365">
    <property type="entry name" value="Glyco_hydro_31_3rd"/>
    <property type="match status" value="1"/>
</dbReference>
<dbReference type="Gene3D" id="3.20.20.80">
    <property type="entry name" value="Glycosidases"/>
    <property type="match status" value="1"/>
</dbReference>
<dbReference type="InterPro" id="IPR000322">
    <property type="entry name" value="Glyco_hydro_31_TIM"/>
</dbReference>
<evidence type="ECO:0000259" key="4">
    <source>
        <dbReference type="Pfam" id="PF21365"/>
    </source>
</evidence>
<dbReference type="GO" id="GO:0005975">
    <property type="term" value="P:carbohydrate metabolic process"/>
    <property type="evidence" value="ECO:0007669"/>
    <property type="project" value="InterPro"/>
</dbReference>
<dbReference type="InterPro" id="IPR017853">
    <property type="entry name" value="GH"/>
</dbReference>
<dbReference type="PANTHER" id="PTHR46959:SF2">
    <property type="entry name" value="SULFOQUINOVOSIDASE"/>
    <property type="match status" value="1"/>
</dbReference>
<keyword evidence="2 5" id="KW-0326">Glycosidase</keyword>
<dbReference type="AlphaFoldDB" id="A0A2H9ZY09"/>
<dbReference type="STRING" id="1088818.A0A2H9ZY09"/>
<dbReference type="PANTHER" id="PTHR46959">
    <property type="entry name" value="SULFOQUINOVOSIDASE"/>
    <property type="match status" value="1"/>
</dbReference>
<evidence type="ECO:0000256" key="1">
    <source>
        <dbReference type="ARBA" id="ARBA00007806"/>
    </source>
</evidence>